<accession>A0A511MYS6</accession>
<gene>
    <name evidence="2" type="ORF">DC3_13900</name>
</gene>
<proteinExistence type="predicted"/>
<dbReference type="OrthoDB" id="582835at2"/>
<evidence type="ECO:0000259" key="1">
    <source>
        <dbReference type="Pfam" id="PF12680"/>
    </source>
</evidence>
<comment type="caution">
    <text evidence="2">The sequence shown here is derived from an EMBL/GenBank/DDBJ whole genome shotgun (WGS) entry which is preliminary data.</text>
</comment>
<name>A0A511MYS6_DEIC1</name>
<organism evidence="2 3">
    <name type="scientific">Deinococcus cellulosilyticus (strain DSM 18568 / NBRC 106333 / KACC 11606 / 5516J-15)</name>
    <dbReference type="NCBI Taxonomy" id="1223518"/>
    <lineage>
        <taxon>Bacteria</taxon>
        <taxon>Thermotogati</taxon>
        <taxon>Deinococcota</taxon>
        <taxon>Deinococci</taxon>
        <taxon>Deinococcales</taxon>
        <taxon>Deinococcaceae</taxon>
        <taxon>Deinococcus</taxon>
    </lineage>
</organism>
<dbReference type="SUPFAM" id="SSF54427">
    <property type="entry name" value="NTF2-like"/>
    <property type="match status" value="1"/>
</dbReference>
<dbReference type="InterPro" id="IPR032710">
    <property type="entry name" value="NTF2-like_dom_sf"/>
</dbReference>
<dbReference type="InterPro" id="IPR037401">
    <property type="entry name" value="SnoaL-like"/>
</dbReference>
<keyword evidence="3" id="KW-1185">Reference proteome</keyword>
<feature type="domain" description="SnoaL-like" evidence="1">
    <location>
        <begin position="4"/>
        <end position="114"/>
    </location>
</feature>
<sequence>MSLIEQYYAAFNARDWDTFFSLVHEDVVHDLNQGPREVGLEAFKAFMERMNRSYSEKLRDIQVMYSQDGTRAAAEYVVDGTYLADDEGLPAATGQTYSLPGGAFFEIENGKIRRITNCYNLTDWIRQVSV</sequence>
<evidence type="ECO:0000313" key="2">
    <source>
        <dbReference type="EMBL" id="GEM45755.1"/>
    </source>
</evidence>
<dbReference type="EMBL" id="BJXB01000005">
    <property type="protein sequence ID" value="GEM45755.1"/>
    <property type="molecule type" value="Genomic_DNA"/>
</dbReference>
<evidence type="ECO:0000313" key="3">
    <source>
        <dbReference type="Proteomes" id="UP000321306"/>
    </source>
</evidence>
<protein>
    <recommendedName>
        <fullName evidence="1">SnoaL-like domain-containing protein</fullName>
    </recommendedName>
</protein>
<dbReference type="InterPro" id="IPR011721">
    <property type="entry name" value="CHP02096"/>
</dbReference>
<dbReference type="AlphaFoldDB" id="A0A511MYS6"/>
<dbReference type="RefSeq" id="WP_146883336.1">
    <property type="nucleotide sequence ID" value="NZ_BJXB01000005.1"/>
</dbReference>
<dbReference type="Pfam" id="PF12680">
    <property type="entry name" value="SnoaL_2"/>
    <property type="match status" value="1"/>
</dbReference>
<dbReference type="NCBIfam" id="TIGR02096">
    <property type="entry name" value="ketosteroid isomerase-related protein"/>
    <property type="match status" value="1"/>
</dbReference>
<dbReference type="Gene3D" id="3.10.450.50">
    <property type="match status" value="1"/>
</dbReference>
<dbReference type="Proteomes" id="UP000321306">
    <property type="component" value="Unassembled WGS sequence"/>
</dbReference>
<reference evidence="2 3" key="1">
    <citation type="submission" date="2019-07" db="EMBL/GenBank/DDBJ databases">
        <title>Whole genome shotgun sequence of Deinococcus cellulosilyticus NBRC 106333.</title>
        <authorList>
            <person name="Hosoyama A."/>
            <person name="Uohara A."/>
            <person name="Ohji S."/>
            <person name="Ichikawa N."/>
        </authorList>
    </citation>
    <scope>NUCLEOTIDE SEQUENCE [LARGE SCALE GENOMIC DNA]</scope>
    <source>
        <strain evidence="2 3">NBRC 106333</strain>
    </source>
</reference>